<dbReference type="Gene3D" id="3.90.226.10">
    <property type="entry name" value="2-enoyl-CoA Hydratase, Chain A, domain 1"/>
    <property type="match status" value="1"/>
</dbReference>
<dbReference type="Pfam" id="PF00378">
    <property type="entry name" value="ECH_1"/>
    <property type="match status" value="1"/>
</dbReference>
<evidence type="ECO:0000313" key="3">
    <source>
        <dbReference type="Proteomes" id="UP000789570"/>
    </source>
</evidence>
<dbReference type="OrthoDB" id="448450at2759"/>
<dbReference type="CDD" id="cd06558">
    <property type="entry name" value="crotonase-like"/>
    <property type="match status" value="1"/>
</dbReference>
<dbReference type="AlphaFoldDB" id="A0A9N8Z9F0"/>
<dbReference type="EMBL" id="CAJVPQ010000447">
    <property type="protein sequence ID" value="CAG8482397.1"/>
    <property type="molecule type" value="Genomic_DNA"/>
</dbReference>
<reference evidence="2" key="1">
    <citation type="submission" date="2021-06" db="EMBL/GenBank/DDBJ databases">
        <authorList>
            <person name="Kallberg Y."/>
            <person name="Tangrot J."/>
            <person name="Rosling A."/>
        </authorList>
    </citation>
    <scope>NUCLEOTIDE SEQUENCE</scope>
    <source>
        <strain evidence="2">UK204</strain>
    </source>
</reference>
<dbReference type="SUPFAM" id="SSF52096">
    <property type="entry name" value="ClpP/crotonase"/>
    <property type="match status" value="1"/>
</dbReference>
<dbReference type="InterPro" id="IPR029045">
    <property type="entry name" value="ClpP/crotonase-like_dom_sf"/>
</dbReference>
<comment type="caution">
    <text evidence="2">The sequence shown here is derived from an EMBL/GenBank/DDBJ whole genome shotgun (WGS) entry which is preliminary data.</text>
</comment>
<evidence type="ECO:0000256" key="1">
    <source>
        <dbReference type="ARBA" id="ARBA00005254"/>
    </source>
</evidence>
<gene>
    <name evidence="2" type="ORF">FCALED_LOCUS2782</name>
</gene>
<accession>A0A9N8Z9F0</accession>
<dbReference type="InterPro" id="IPR051683">
    <property type="entry name" value="Enoyl-CoA_Hydratase/Isomerase"/>
</dbReference>
<dbReference type="PANTHER" id="PTHR42964:SF1">
    <property type="entry name" value="POLYKETIDE BIOSYNTHESIS ENOYL-COA HYDRATASE PKSH-RELATED"/>
    <property type="match status" value="1"/>
</dbReference>
<organism evidence="2 3">
    <name type="scientific">Funneliformis caledonium</name>
    <dbReference type="NCBI Taxonomy" id="1117310"/>
    <lineage>
        <taxon>Eukaryota</taxon>
        <taxon>Fungi</taxon>
        <taxon>Fungi incertae sedis</taxon>
        <taxon>Mucoromycota</taxon>
        <taxon>Glomeromycotina</taxon>
        <taxon>Glomeromycetes</taxon>
        <taxon>Glomerales</taxon>
        <taxon>Glomeraceae</taxon>
        <taxon>Funneliformis</taxon>
    </lineage>
</organism>
<comment type="similarity">
    <text evidence="1">Belongs to the enoyl-CoA hydratase/isomerase family.</text>
</comment>
<dbReference type="PANTHER" id="PTHR42964">
    <property type="entry name" value="ENOYL-COA HYDRATASE"/>
    <property type="match status" value="1"/>
</dbReference>
<proteinExistence type="inferred from homology"/>
<name>A0A9N8Z9F0_9GLOM</name>
<dbReference type="Proteomes" id="UP000789570">
    <property type="component" value="Unassembled WGS sequence"/>
</dbReference>
<sequence>MSSKEVLLELNNPVATISLNRPKHGNSLTISMINEFLSIFQELETNPLISIIVITGKGKYFCTGMDLQQIESSSNDKDEIDSIERSYEIGTLFYETIKSSTKTVISKINGPALGGGIGLVFVTDIRICNEDKVYFCFSEIKRGLMPAIISQFIVAELGPFKTRQYMLTGERISAKQAQEDGFISMLAGDDNELNEKVGEYIKMLLSSAPKAMGKIKKLVHVLNDTEIHNKKRNFIKEMFLEMMNSEEAIYGIKTYRMKQKPDWYKSKL</sequence>
<protein>
    <submittedName>
        <fullName evidence="2">11473_t:CDS:1</fullName>
    </submittedName>
</protein>
<evidence type="ECO:0000313" key="2">
    <source>
        <dbReference type="EMBL" id="CAG8482397.1"/>
    </source>
</evidence>
<dbReference type="InterPro" id="IPR001753">
    <property type="entry name" value="Enoyl-CoA_hydra/iso"/>
</dbReference>
<keyword evidence="3" id="KW-1185">Reference proteome</keyword>